<keyword evidence="5 6" id="KW-0411">Iron-sulfur</keyword>
<dbReference type="Gene3D" id="1.10.1060.10">
    <property type="entry name" value="Alpha-helical ferredoxin"/>
    <property type="match status" value="1"/>
</dbReference>
<dbReference type="Pfam" id="PF13183">
    <property type="entry name" value="Fer4_8"/>
    <property type="match status" value="1"/>
</dbReference>
<keyword evidence="1 6" id="KW-0004">4Fe-4S</keyword>
<dbReference type="PROSITE" id="PS51379">
    <property type="entry name" value="4FE4S_FER_2"/>
    <property type="match status" value="2"/>
</dbReference>
<feature type="domain" description="4Fe-4S ferredoxin-type" evidence="7">
    <location>
        <begin position="69"/>
        <end position="92"/>
    </location>
</feature>
<comment type="function">
    <text evidence="6">Component of a complex that catalyzes the oxidation of glycolate to glyoxylate.</text>
</comment>
<dbReference type="GO" id="GO:0046872">
    <property type="term" value="F:metal ion binding"/>
    <property type="evidence" value="ECO:0007669"/>
    <property type="project" value="UniProtKB-UniRule"/>
</dbReference>
<evidence type="ECO:0000259" key="7">
    <source>
        <dbReference type="PROSITE" id="PS51379"/>
    </source>
</evidence>
<dbReference type="PIRSF" id="PIRSF000139">
    <property type="entry name" value="Glc_ox_4Fe-4S"/>
    <property type="match status" value="1"/>
</dbReference>
<comment type="cofactor">
    <cofactor evidence="6">
        <name>[4Fe-4S] cluster</name>
        <dbReference type="ChEBI" id="CHEBI:49883"/>
    </cofactor>
    <text evidence="6">Binds 2 [4Fe-4S] clusters.</text>
</comment>
<evidence type="ECO:0000256" key="1">
    <source>
        <dbReference type="ARBA" id="ARBA00022485"/>
    </source>
</evidence>
<protein>
    <recommendedName>
        <fullName evidence="6">Glycolate oxidase iron-sulfur subunit</fullName>
        <ecNumber evidence="6">1.1.99.14</ecNumber>
    </recommendedName>
</protein>
<dbReference type="InterPro" id="IPR017900">
    <property type="entry name" value="4Fe4S_Fe_S_CS"/>
</dbReference>
<dbReference type="AlphaFoldDB" id="A0A6H1NVW6"/>
<keyword evidence="2 6" id="KW-0479">Metal-binding</keyword>
<dbReference type="EMBL" id="CP051128">
    <property type="protein sequence ID" value="QIZ05423.1"/>
    <property type="molecule type" value="Genomic_DNA"/>
</dbReference>
<evidence type="ECO:0000256" key="4">
    <source>
        <dbReference type="ARBA" id="ARBA00023004"/>
    </source>
</evidence>
<evidence type="ECO:0000256" key="2">
    <source>
        <dbReference type="ARBA" id="ARBA00022723"/>
    </source>
</evidence>
<dbReference type="GO" id="GO:0051539">
    <property type="term" value="F:4 iron, 4 sulfur cluster binding"/>
    <property type="evidence" value="ECO:0007669"/>
    <property type="project" value="UniProtKB-UniRule"/>
</dbReference>
<dbReference type="SUPFAM" id="SSF46548">
    <property type="entry name" value="alpha-helical ferredoxin"/>
    <property type="match status" value="1"/>
</dbReference>
<dbReference type="InterPro" id="IPR017896">
    <property type="entry name" value="4Fe4S_Fe-S-bd"/>
</dbReference>
<evidence type="ECO:0000256" key="6">
    <source>
        <dbReference type="PIRNR" id="PIRNR000139"/>
    </source>
</evidence>
<dbReference type="PROSITE" id="PS00198">
    <property type="entry name" value="4FE4S_FER_1"/>
    <property type="match status" value="1"/>
</dbReference>
<gene>
    <name evidence="8" type="ORF">HFZ78_00440</name>
</gene>
<comment type="catalytic activity">
    <reaction evidence="6">
        <text>glycolate + A = glyoxylate + AH2</text>
        <dbReference type="Rhea" id="RHEA:21264"/>
        <dbReference type="ChEBI" id="CHEBI:13193"/>
        <dbReference type="ChEBI" id="CHEBI:17499"/>
        <dbReference type="ChEBI" id="CHEBI:29805"/>
        <dbReference type="ChEBI" id="CHEBI:36655"/>
        <dbReference type="EC" id="1.1.99.14"/>
    </reaction>
</comment>
<reference evidence="8 9" key="2">
    <citation type="submission" date="2020-04" db="EMBL/GenBank/DDBJ databases">
        <authorList>
            <person name="Fomenkov A."/>
            <person name="Anton B.P."/>
            <person name="Roberts R.J."/>
        </authorList>
    </citation>
    <scope>NUCLEOTIDE SEQUENCE [LARGE SCALE GENOMIC DNA]</scope>
    <source>
        <strain evidence="8 9">S2</strain>
    </source>
</reference>
<keyword evidence="4 6" id="KW-0408">Iron</keyword>
<sequence>MTTVKEKQTIQEQFKARMNEDELLNCMRCGFCLPTCPTYIESGYKESHSPRGRIALMKAVVDGLIEPDEDFERSLELCLGCRACEPVCPSGVNYGHLLEEARDIIHQNKKHSLPARIVRKTVFQELFPHQNRMRGVVGLIGFYQRSGIQTIARKIGFLGLLPDQLASMEKILPNVPTMKEMKNRPTYLPAIADKVHRVAFFSGCLMDTMFLKSNDATMKLLQKAGCEVVIPQNQTCCGALHGHSGEKDAAKDLAKRNIRAFEDLNVDFIITNAGGCGAFLVDYDHLLKDDPAWKDRARDFKEKIKDISEILAAVDFHKKVPLKLPAQVITYQDSCHLRNGMKTAAAPRRLLQAIQGAEYKEMKDADRCCGSAGIYNIVESEMSMVMLDAKMIEAKATHATTFVTANPGCLLQMQLGIEREGLSSTMRAVHIVDLLVEAMK</sequence>
<comment type="catalytic activity">
    <reaction evidence="6">
        <text>(R)-lactate + A = pyruvate + AH2</text>
        <dbReference type="Rhea" id="RHEA:15089"/>
        <dbReference type="ChEBI" id="CHEBI:13193"/>
        <dbReference type="ChEBI" id="CHEBI:15361"/>
        <dbReference type="ChEBI" id="CHEBI:16004"/>
        <dbReference type="ChEBI" id="CHEBI:17499"/>
    </reaction>
</comment>
<keyword evidence="3" id="KW-0677">Repeat</keyword>
<dbReference type="Proteomes" id="UP000501868">
    <property type="component" value="Chromosome"/>
</dbReference>
<feature type="domain" description="4Fe-4S ferredoxin-type" evidence="7">
    <location>
        <begin position="14"/>
        <end position="46"/>
    </location>
</feature>
<dbReference type="Pfam" id="PF02754">
    <property type="entry name" value="CCG"/>
    <property type="match status" value="2"/>
</dbReference>
<proteinExistence type="predicted"/>
<organism evidence="8 9">
    <name type="scientific">Priestia megaterium</name>
    <name type="common">Bacillus megaterium</name>
    <dbReference type="NCBI Taxonomy" id="1404"/>
    <lineage>
        <taxon>Bacteria</taxon>
        <taxon>Bacillati</taxon>
        <taxon>Bacillota</taxon>
        <taxon>Bacilli</taxon>
        <taxon>Bacillales</taxon>
        <taxon>Bacillaceae</taxon>
        <taxon>Priestia</taxon>
    </lineage>
</organism>
<dbReference type="PANTHER" id="PTHR32479:SF17">
    <property type="entry name" value="GLYCOLATE OXIDASE IRON-SULFUR SUBUNIT"/>
    <property type="match status" value="1"/>
</dbReference>
<reference evidence="8 9" key="1">
    <citation type="submission" date="2020-04" db="EMBL/GenBank/DDBJ databases">
        <title>Genome-Wide Identification of 5-Methylcytosine Sites in Bacterial Genomes By High-Throughput Sequencing of MspJI Restriction Fragments.</title>
        <authorList>
            <person name="Wu V."/>
        </authorList>
    </citation>
    <scope>NUCLEOTIDE SEQUENCE [LARGE SCALE GENOMIC DNA]</scope>
    <source>
        <strain evidence="8 9">S2</strain>
    </source>
</reference>
<name>A0A6H1NVW6_PRIMG</name>
<evidence type="ECO:0000256" key="3">
    <source>
        <dbReference type="ARBA" id="ARBA00022737"/>
    </source>
</evidence>
<keyword evidence="6" id="KW-0249">Electron transport</keyword>
<dbReference type="InterPro" id="IPR004017">
    <property type="entry name" value="Cys_rich_dom"/>
</dbReference>
<evidence type="ECO:0000313" key="8">
    <source>
        <dbReference type="EMBL" id="QIZ05423.1"/>
    </source>
</evidence>
<accession>A0A6H1NVW6</accession>
<dbReference type="EC" id="1.1.99.14" evidence="6"/>
<evidence type="ECO:0000256" key="5">
    <source>
        <dbReference type="ARBA" id="ARBA00023014"/>
    </source>
</evidence>
<keyword evidence="6" id="KW-0813">Transport</keyword>
<dbReference type="InterPro" id="IPR009051">
    <property type="entry name" value="Helical_ferredxn"/>
</dbReference>
<dbReference type="InterPro" id="IPR012257">
    <property type="entry name" value="Glc_ox_4Fe-4S"/>
</dbReference>
<dbReference type="GO" id="GO:0019154">
    <property type="term" value="F:glycolate dehydrogenase activity"/>
    <property type="evidence" value="ECO:0007669"/>
    <property type="project" value="UniProtKB-EC"/>
</dbReference>
<dbReference type="PANTHER" id="PTHR32479">
    <property type="entry name" value="GLYCOLATE OXIDASE IRON-SULFUR SUBUNIT"/>
    <property type="match status" value="1"/>
</dbReference>
<evidence type="ECO:0000313" key="9">
    <source>
        <dbReference type="Proteomes" id="UP000501868"/>
    </source>
</evidence>